<evidence type="ECO:0000313" key="2">
    <source>
        <dbReference type="Proteomes" id="UP000192596"/>
    </source>
</evidence>
<reference evidence="2" key="1">
    <citation type="submission" date="2017-03" db="EMBL/GenBank/DDBJ databases">
        <title>Genomes of endolithic fungi from Antarctica.</title>
        <authorList>
            <person name="Coleine C."/>
            <person name="Masonjones S."/>
            <person name="Stajich J.E."/>
        </authorList>
    </citation>
    <scope>NUCLEOTIDE SEQUENCE [LARGE SCALE GENOMIC DNA]</scope>
    <source>
        <strain evidence="2">CCFEE 5527</strain>
    </source>
</reference>
<accession>A0A1V8SC92</accession>
<protein>
    <submittedName>
        <fullName evidence="1">Uncharacterized protein</fullName>
    </submittedName>
</protein>
<dbReference type="InParanoid" id="A0A1V8SC92"/>
<sequence>MEFQVSKLDKSRDMASLIQSAIARYTAFVISKLRDLIFGLLPLRDLWNLQEVPQSICGLHLRLRPHQKATGPTAERIEEPILAAERPNAYTALLRKSLQDDVLALQLAAEFHMPVCVMRNPFFMTGCWPSLGRPDSYRMLLDMFLSQPPVTEGCFDTNLWGGVQEERVTISVASGVTLRDEVAAIKTNRHQDPH</sequence>
<name>A0A1V8SC92_9PEZI</name>
<comment type="caution">
    <text evidence="1">The sequence shown here is derived from an EMBL/GenBank/DDBJ whole genome shotgun (WGS) entry which is preliminary data.</text>
</comment>
<evidence type="ECO:0000313" key="1">
    <source>
        <dbReference type="EMBL" id="OQN96647.1"/>
    </source>
</evidence>
<dbReference type="Proteomes" id="UP000192596">
    <property type="component" value="Unassembled WGS sequence"/>
</dbReference>
<proteinExistence type="predicted"/>
<gene>
    <name evidence="1" type="ORF">B0A48_17287</name>
</gene>
<dbReference type="AlphaFoldDB" id="A0A1V8SC92"/>
<keyword evidence="2" id="KW-1185">Reference proteome</keyword>
<dbReference type="EMBL" id="NAJO01000063">
    <property type="protein sequence ID" value="OQN96647.1"/>
    <property type="molecule type" value="Genomic_DNA"/>
</dbReference>
<organism evidence="1 2">
    <name type="scientific">Cryoendolithus antarcticus</name>
    <dbReference type="NCBI Taxonomy" id="1507870"/>
    <lineage>
        <taxon>Eukaryota</taxon>
        <taxon>Fungi</taxon>
        <taxon>Dikarya</taxon>
        <taxon>Ascomycota</taxon>
        <taxon>Pezizomycotina</taxon>
        <taxon>Dothideomycetes</taxon>
        <taxon>Dothideomycetidae</taxon>
        <taxon>Cladosporiales</taxon>
        <taxon>Cladosporiaceae</taxon>
        <taxon>Cryoendolithus</taxon>
    </lineage>
</organism>